<evidence type="ECO:0000313" key="1">
    <source>
        <dbReference type="EMBL" id="JAE07449.1"/>
    </source>
</evidence>
<reference evidence="1" key="1">
    <citation type="submission" date="2014-09" db="EMBL/GenBank/DDBJ databases">
        <authorList>
            <person name="Magalhaes I.L.F."/>
            <person name="Oliveira U."/>
            <person name="Santos F.R."/>
            <person name="Vidigal T.H.D.A."/>
            <person name="Brescovit A.D."/>
            <person name="Santos A.J."/>
        </authorList>
    </citation>
    <scope>NUCLEOTIDE SEQUENCE</scope>
    <source>
        <tissue evidence="1">Shoot tissue taken approximately 20 cm above the soil surface</tissue>
    </source>
</reference>
<accession>A0A0A9F8A6</accession>
<sequence length="34" mass="3937">MKKGQTGELQTATKLSSRIQFLLLNFQISNLQIW</sequence>
<name>A0A0A9F8A6_ARUDO</name>
<protein>
    <submittedName>
        <fullName evidence="1">Uncharacterized protein</fullName>
    </submittedName>
</protein>
<dbReference type="EMBL" id="GBRH01190447">
    <property type="protein sequence ID" value="JAE07449.1"/>
    <property type="molecule type" value="Transcribed_RNA"/>
</dbReference>
<dbReference type="AlphaFoldDB" id="A0A0A9F8A6"/>
<organism evidence="1">
    <name type="scientific">Arundo donax</name>
    <name type="common">Giant reed</name>
    <name type="synonym">Donax arundinaceus</name>
    <dbReference type="NCBI Taxonomy" id="35708"/>
    <lineage>
        <taxon>Eukaryota</taxon>
        <taxon>Viridiplantae</taxon>
        <taxon>Streptophyta</taxon>
        <taxon>Embryophyta</taxon>
        <taxon>Tracheophyta</taxon>
        <taxon>Spermatophyta</taxon>
        <taxon>Magnoliopsida</taxon>
        <taxon>Liliopsida</taxon>
        <taxon>Poales</taxon>
        <taxon>Poaceae</taxon>
        <taxon>PACMAD clade</taxon>
        <taxon>Arundinoideae</taxon>
        <taxon>Arundineae</taxon>
        <taxon>Arundo</taxon>
    </lineage>
</organism>
<reference evidence="1" key="2">
    <citation type="journal article" date="2015" name="Data Brief">
        <title>Shoot transcriptome of the giant reed, Arundo donax.</title>
        <authorList>
            <person name="Barrero R.A."/>
            <person name="Guerrero F.D."/>
            <person name="Moolhuijzen P."/>
            <person name="Goolsby J.A."/>
            <person name="Tidwell J."/>
            <person name="Bellgard S.E."/>
            <person name="Bellgard M.I."/>
        </authorList>
    </citation>
    <scope>NUCLEOTIDE SEQUENCE</scope>
    <source>
        <tissue evidence="1">Shoot tissue taken approximately 20 cm above the soil surface</tissue>
    </source>
</reference>
<proteinExistence type="predicted"/>